<organism evidence="1 2">
    <name type="scientific">Portunus trituberculatus</name>
    <name type="common">Swimming crab</name>
    <name type="synonym">Neptunus trituberculatus</name>
    <dbReference type="NCBI Taxonomy" id="210409"/>
    <lineage>
        <taxon>Eukaryota</taxon>
        <taxon>Metazoa</taxon>
        <taxon>Ecdysozoa</taxon>
        <taxon>Arthropoda</taxon>
        <taxon>Crustacea</taxon>
        <taxon>Multicrustacea</taxon>
        <taxon>Malacostraca</taxon>
        <taxon>Eumalacostraca</taxon>
        <taxon>Eucarida</taxon>
        <taxon>Decapoda</taxon>
        <taxon>Pleocyemata</taxon>
        <taxon>Brachyura</taxon>
        <taxon>Eubrachyura</taxon>
        <taxon>Portunoidea</taxon>
        <taxon>Portunidae</taxon>
        <taxon>Portuninae</taxon>
        <taxon>Portunus</taxon>
    </lineage>
</organism>
<accession>A0A5B7K482</accession>
<name>A0A5B7K482_PORTR</name>
<keyword evidence="2" id="KW-1185">Reference proteome</keyword>
<sequence>MVNGIEKIDKQDLVLVTEAGRTRGHAKKISKRQCMKDIGKYSFPHRMTQAQCAYSSLTPKDKTEQVSEPSIKASCDLDERFLLCLTTQGGSHSLPSKENSPSSHKASCTYHTYILHSKPSLGVPFWGGDQKCPQFGLLS</sequence>
<reference evidence="1 2" key="1">
    <citation type="submission" date="2019-05" db="EMBL/GenBank/DDBJ databases">
        <title>Another draft genome of Portunus trituberculatus and its Hox gene families provides insights of decapod evolution.</title>
        <authorList>
            <person name="Jeong J.-H."/>
            <person name="Song I."/>
            <person name="Kim S."/>
            <person name="Choi T."/>
            <person name="Kim D."/>
            <person name="Ryu S."/>
            <person name="Kim W."/>
        </authorList>
    </citation>
    <scope>NUCLEOTIDE SEQUENCE [LARGE SCALE GENOMIC DNA]</scope>
    <source>
        <tissue evidence="1">Muscle</tissue>
    </source>
</reference>
<dbReference type="EMBL" id="VSRR010126737">
    <property type="protein sequence ID" value="MPD01347.1"/>
    <property type="molecule type" value="Genomic_DNA"/>
</dbReference>
<evidence type="ECO:0000313" key="2">
    <source>
        <dbReference type="Proteomes" id="UP000324222"/>
    </source>
</evidence>
<dbReference type="AlphaFoldDB" id="A0A5B7K482"/>
<evidence type="ECO:0000313" key="1">
    <source>
        <dbReference type="EMBL" id="MPD01347.1"/>
    </source>
</evidence>
<protein>
    <submittedName>
        <fullName evidence="1">Uncharacterized protein</fullName>
    </submittedName>
</protein>
<comment type="caution">
    <text evidence="1">The sequence shown here is derived from an EMBL/GenBank/DDBJ whole genome shotgun (WGS) entry which is preliminary data.</text>
</comment>
<proteinExistence type="predicted"/>
<dbReference type="Proteomes" id="UP000324222">
    <property type="component" value="Unassembled WGS sequence"/>
</dbReference>
<gene>
    <name evidence="1" type="ORF">E2C01_096869</name>
</gene>